<evidence type="ECO:0000259" key="12">
    <source>
        <dbReference type="Pfam" id="PF21478"/>
    </source>
</evidence>
<evidence type="ECO:0000256" key="5">
    <source>
        <dbReference type="ARBA" id="ARBA00012134"/>
    </source>
</evidence>
<dbReference type="AlphaFoldDB" id="M2WDT9"/>
<name>M2WDT9_9MICC</name>
<evidence type="ECO:0000256" key="8">
    <source>
        <dbReference type="ARBA" id="ARBA00049026"/>
    </source>
</evidence>
<evidence type="ECO:0000256" key="10">
    <source>
        <dbReference type="SAM" id="MobiDB-lite"/>
    </source>
</evidence>
<dbReference type="Pfam" id="PF21478">
    <property type="entry name" value="GcvP2_C"/>
    <property type="match status" value="1"/>
</dbReference>
<dbReference type="InterPro" id="IPR003437">
    <property type="entry name" value="GcvP"/>
</dbReference>
<comment type="function">
    <text evidence="2">The glycine cleavage system catalyzes the degradation of glycine. The P protein binds the alpha-amino group of glycine through its pyridoxal phosphate cofactor; CO(2) is released and the remaining methylamine moiety is then transferred to the lipoamide cofactor of the H protein.</text>
</comment>
<gene>
    <name evidence="13" type="ORF">C884_02497</name>
</gene>
<dbReference type="NCBIfam" id="NF003346">
    <property type="entry name" value="PRK04366.1"/>
    <property type="match status" value="1"/>
</dbReference>
<feature type="region of interest" description="Disordered" evidence="10">
    <location>
        <begin position="958"/>
        <end position="994"/>
    </location>
</feature>
<feature type="domain" description="Glycine cleavage system P-protein N-terminal" evidence="11">
    <location>
        <begin position="458"/>
        <end position="718"/>
    </location>
</feature>
<dbReference type="GO" id="GO:0019464">
    <property type="term" value="P:glycine decarboxylation via glycine cleavage system"/>
    <property type="evidence" value="ECO:0007669"/>
    <property type="project" value="TreeGrafter"/>
</dbReference>
<evidence type="ECO:0000313" key="14">
    <source>
        <dbReference type="Proteomes" id="UP000009877"/>
    </source>
</evidence>
<feature type="compositionally biased region" description="Acidic residues" evidence="10">
    <location>
        <begin position="963"/>
        <end position="972"/>
    </location>
</feature>
<dbReference type="GO" id="GO:0005829">
    <property type="term" value="C:cytosol"/>
    <property type="evidence" value="ECO:0007669"/>
    <property type="project" value="TreeGrafter"/>
</dbReference>
<organism evidence="13 14">
    <name type="scientific">Kocuria palustris PEL</name>
    <dbReference type="NCBI Taxonomy" id="1236550"/>
    <lineage>
        <taxon>Bacteria</taxon>
        <taxon>Bacillati</taxon>
        <taxon>Actinomycetota</taxon>
        <taxon>Actinomycetes</taxon>
        <taxon>Micrococcales</taxon>
        <taxon>Micrococcaceae</taxon>
        <taxon>Kocuria</taxon>
    </lineage>
</organism>
<evidence type="ECO:0000256" key="4">
    <source>
        <dbReference type="ARBA" id="ARBA00011690"/>
    </source>
</evidence>
<dbReference type="GO" id="GO:0004375">
    <property type="term" value="F:glycine dehydrogenase (decarboxylating) activity"/>
    <property type="evidence" value="ECO:0007669"/>
    <property type="project" value="UniProtKB-EC"/>
</dbReference>
<reference evidence="13 14" key="1">
    <citation type="journal article" date="2014" name="Genome Announc.">
        <title>Draft Genome Sequence of Kocuria palustris PEL.</title>
        <authorList>
            <person name="Sharma G."/>
            <person name="Khatri I."/>
            <person name="Subramanian S."/>
        </authorList>
    </citation>
    <scope>NUCLEOTIDE SEQUENCE [LARGE SCALE GENOMIC DNA]</scope>
    <source>
        <strain evidence="13 14">PEL</strain>
    </source>
</reference>
<feature type="compositionally biased region" description="Polar residues" evidence="10">
    <location>
        <begin position="983"/>
        <end position="994"/>
    </location>
</feature>
<feature type="modified residue" description="N6-(pyridoxal phosphate)lysine" evidence="9">
    <location>
        <position position="690"/>
    </location>
</feature>
<dbReference type="CDD" id="cd00613">
    <property type="entry name" value="GDC-P"/>
    <property type="match status" value="1"/>
</dbReference>
<dbReference type="Pfam" id="PF02347">
    <property type="entry name" value="GDC-P"/>
    <property type="match status" value="2"/>
</dbReference>
<keyword evidence="6 9" id="KW-0663">Pyridoxal phosphate</keyword>
<dbReference type="EMBL" id="ANHZ02000009">
    <property type="protein sequence ID" value="EME36687.1"/>
    <property type="molecule type" value="Genomic_DNA"/>
</dbReference>
<dbReference type="PANTHER" id="PTHR11773:SF1">
    <property type="entry name" value="GLYCINE DEHYDROGENASE (DECARBOXYLATING), MITOCHONDRIAL"/>
    <property type="match status" value="1"/>
</dbReference>
<dbReference type="PANTHER" id="PTHR11773">
    <property type="entry name" value="GLYCINE DEHYDROGENASE, DECARBOXYLATING"/>
    <property type="match status" value="1"/>
</dbReference>
<proteinExistence type="inferred from homology"/>
<dbReference type="Gene3D" id="3.90.1150.10">
    <property type="entry name" value="Aspartate Aminotransferase, domain 1"/>
    <property type="match status" value="2"/>
</dbReference>
<evidence type="ECO:0000256" key="2">
    <source>
        <dbReference type="ARBA" id="ARBA00003788"/>
    </source>
</evidence>
<evidence type="ECO:0000256" key="1">
    <source>
        <dbReference type="ARBA" id="ARBA00001933"/>
    </source>
</evidence>
<dbReference type="GO" id="GO:0016594">
    <property type="term" value="F:glycine binding"/>
    <property type="evidence" value="ECO:0007669"/>
    <property type="project" value="TreeGrafter"/>
</dbReference>
<dbReference type="FunFam" id="3.40.640.10:FF:000224">
    <property type="entry name" value="Probable glycine dehydrogenase (decarboxylating) subunit 2"/>
    <property type="match status" value="1"/>
</dbReference>
<feature type="domain" description="Glycine dehydrogenase C-terminal" evidence="12">
    <location>
        <begin position="784"/>
        <end position="905"/>
    </location>
</feature>
<comment type="caution">
    <text evidence="13">The sequence shown here is derived from an EMBL/GenBank/DDBJ whole genome shotgun (WGS) entry which is preliminary data.</text>
</comment>
<dbReference type="Proteomes" id="UP000009877">
    <property type="component" value="Unassembled WGS sequence"/>
</dbReference>
<dbReference type="GO" id="GO:0030170">
    <property type="term" value="F:pyridoxal phosphate binding"/>
    <property type="evidence" value="ECO:0007669"/>
    <property type="project" value="TreeGrafter"/>
</dbReference>
<dbReference type="InterPro" id="IPR015421">
    <property type="entry name" value="PyrdxlP-dep_Trfase_major"/>
</dbReference>
<evidence type="ECO:0000313" key="13">
    <source>
        <dbReference type="EMBL" id="EME36687.1"/>
    </source>
</evidence>
<sequence length="994" mass="106395">MGPRGQEIDQLLSAVGVGSLAELVDQAVPASIRMDRELDLPDALSEAEVLSALRGIADQNEPGRPMIGQGFYRTDTPAVIQRNLLESPAWYTAYTPYQPEISQGRLELLLTYQTMVQDLTGLDIANASLLDESSAVVEAALLMKRANRKAKNGAILVDADLFPQHLAVIPGRARAVGMDLEILDLSQGIPQEQLERENGIAGVILQQSGSSGKVHDWTDVIAQAKGAGAMTTVVADLLALTLVKSPGEMGADISVGTSQRFGVPLFAGGPHAAFMAVRSDLQRSLPGRLVGVSHDDTGRPGYRLALQTREQHIRREKATSNICTAQALLAEVAACYAVYHGPDGLRRIARRVHSRARTIVDALQNAGIELVSDQVFDTVVARVPGRADEILAAAAENDIDLRRVDDDHVGVSADERTSAQDVADVLGAFGVQVEAEADPTAAPALPEALVRTSEFMTHEVFNTHRSETSMMRWLRRLSDRDLALDRTMIPLGSCTMKLNAAVEMASITWPEFADVHPYSPAWRMQGWQHLVEDLESRLAELTGYAKVSIQPNAGSQGELAGLLAIRRWHISRGDESRDLVLIPASAHGTNAASAVLAGLRVRVVKTAPDGTVDHEDLDKAIADNEGAIAGIMITYPSTHGVFEEDVREVCGKIHDAGGQVYLDGANFNAMVGLAQPGQFGGDVSHLNLHKTFCIPHGGGGPGVGPVAVAEHLVPFLPGDPLEGDPGRPTVGGASDAGHDVDQPTDAAANGRGLPVTSTRWGSTGVLPISWAYLALMGGDGLTRASAVALLNANYIARSLNEHFPVLYTGENGLVAHECILDLRKLTDASGIKVADVAKRLIDYGFHAPTESFPVSGTFMVEPTESEDKAEMDRFIEAMISIHGEIQQVVDGEVEEADSVVRHAPHTAAALVSDDWDRAYSRETAAFPVPSLRVDKYFPPIGRIDGAYGDRNLVCSCPPPEAFETVDETEPDTSAEPQADSETKTTVQPSQESAR</sequence>
<protein>
    <recommendedName>
        <fullName evidence="5">glycine dehydrogenase (aminomethyl-transferring)</fullName>
        <ecNumber evidence="5">1.4.4.2</ecNumber>
    </recommendedName>
</protein>
<dbReference type="GO" id="GO:0005960">
    <property type="term" value="C:glycine cleavage complex"/>
    <property type="evidence" value="ECO:0007669"/>
    <property type="project" value="TreeGrafter"/>
</dbReference>
<feature type="domain" description="Glycine cleavage system P-protein N-terminal" evidence="11">
    <location>
        <begin position="2"/>
        <end position="428"/>
    </location>
</feature>
<dbReference type="EC" id="1.4.4.2" evidence="5"/>
<dbReference type="SUPFAM" id="SSF53383">
    <property type="entry name" value="PLP-dependent transferases"/>
    <property type="match status" value="2"/>
</dbReference>
<keyword evidence="7" id="KW-0560">Oxidoreductase</keyword>
<evidence type="ECO:0000256" key="6">
    <source>
        <dbReference type="ARBA" id="ARBA00022898"/>
    </source>
</evidence>
<evidence type="ECO:0000256" key="7">
    <source>
        <dbReference type="ARBA" id="ARBA00023002"/>
    </source>
</evidence>
<dbReference type="Gene3D" id="3.40.640.10">
    <property type="entry name" value="Type I PLP-dependent aspartate aminotransferase-like (Major domain)"/>
    <property type="match status" value="2"/>
</dbReference>
<feature type="region of interest" description="Disordered" evidence="10">
    <location>
        <begin position="719"/>
        <end position="753"/>
    </location>
</feature>
<dbReference type="InterPro" id="IPR049315">
    <property type="entry name" value="GDC-P_N"/>
</dbReference>
<comment type="catalytic activity">
    <reaction evidence="8">
        <text>N(6)-[(R)-lipoyl]-L-lysyl-[glycine-cleavage complex H protein] + glycine + H(+) = N(6)-[(R)-S(8)-aminomethyldihydrolipoyl]-L-lysyl-[glycine-cleavage complex H protein] + CO2</text>
        <dbReference type="Rhea" id="RHEA:24304"/>
        <dbReference type="Rhea" id="RHEA-COMP:10494"/>
        <dbReference type="Rhea" id="RHEA-COMP:10495"/>
        <dbReference type="ChEBI" id="CHEBI:15378"/>
        <dbReference type="ChEBI" id="CHEBI:16526"/>
        <dbReference type="ChEBI" id="CHEBI:57305"/>
        <dbReference type="ChEBI" id="CHEBI:83099"/>
        <dbReference type="ChEBI" id="CHEBI:83143"/>
        <dbReference type="EC" id="1.4.4.2"/>
    </reaction>
</comment>
<comment type="subunit">
    <text evidence="4">The glycine cleavage system is composed of four proteins: P, T, L and H.</text>
</comment>
<dbReference type="InterPro" id="IPR049316">
    <property type="entry name" value="GDC-P_C"/>
</dbReference>
<comment type="similarity">
    <text evidence="3">Belongs to the GcvP family.</text>
</comment>
<comment type="cofactor">
    <cofactor evidence="1 9">
        <name>pyridoxal 5'-phosphate</name>
        <dbReference type="ChEBI" id="CHEBI:597326"/>
    </cofactor>
</comment>
<dbReference type="InterPro" id="IPR020581">
    <property type="entry name" value="GDC_P"/>
</dbReference>
<keyword evidence="14" id="KW-1185">Reference proteome</keyword>
<dbReference type="NCBIfam" id="TIGR00461">
    <property type="entry name" value="gcvP"/>
    <property type="match status" value="1"/>
</dbReference>
<dbReference type="InterPro" id="IPR015424">
    <property type="entry name" value="PyrdxlP-dep_Trfase"/>
</dbReference>
<dbReference type="STRING" id="71999.KPaMU14_00640"/>
<dbReference type="InterPro" id="IPR015422">
    <property type="entry name" value="PyrdxlP-dep_Trfase_small"/>
</dbReference>
<evidence type="ECO:0000256" key="9">
    <source>
        <dbReference type="PIRSR" id="PIRSR603437-50"/>
    </source>
</evidence>
<evidence type="ECO:0000256" key="3">
    <source>
        <dbReference type="ARBA" id="ARBA00010756"/>
    </source>
</evidence>
<accession>M2WDT9</accession>
<evidence type="ECO:0000259" key="11">
    <source>
        <dbReference type="Pfam" id="PF02347"/>
    </source>
</evidence>